<dbReference type="InterPro" id="IPR056866">
    <property type="entry name" value="Znf_WRKY19"/>
</dbReference>
<reference evidence="2 3" key="1">
    <citation type="journal article" date="2015" name="Genome Biol. Evol.">
        <title>Comparative Genomics of a Bacterivorous Green Alga Reveals Evolutionary Causalities and Consequences of Phago-Mixotrophic Mode of Nutrition.</title>
        <authorList>
            <person name="Burns J.A."/>
            <person name="Paasch A."/>
            <person name="Narechania A."/>
            <person name="Kim E."/>
        </authorList>
    </citation>
    <scope>NUCLEOTIDE SEQUENCE [LARGE SCALE GENOMIC DNA]</scope>
    <source>
        <strain evidence="2 3">PLY_AMNH</strain>
    </source>
</reference>
<dbReference type="EMBL" id="LGRX02033501">
    <property type="protein sequence ID" value="KAK3240992.1"/>
    <property type="molecule type" value="Genomic_DNA"/>
</dbReference>
<keyword evidence="3" id="KW-1185">Reference proteome</keyword>
<dbReference type="Pfam" id="PF24906">
    <property type="entry name" value="Zf_WRKY19"/>
    <property type="match status" value="2"/>
</dbReference>
<evidence type="ECO:0000313" key="2">
    <source>
        <dbReference type="EMBL" id="KAK3240992.1"/>
    </source>
</evidence>
<evidence type="ECO:0000313" key="3">
    <source>
        <dbReference type="Proteomes" id="UP001190700"/>
    </source>
</evidence>
<organism evidence="2 3">
    <name type="scientific">Cymbomonas tetramitiformis</name>
    <dbReference type="NCBI Taxonomy" id="36881"/>
    <lineage>
        <taxon>Eukaryota</taxon>
        <taxon>Viridiplantae</taxon>
        <taxon>Chlorophyta</taxon>
        <taxon>Pyramimonadophyceae</taxon>
        <taxon>Pyramimonadales</taxon>
        <taxon>Pyramimonadaceae</taxon>
        <taxon>Cymbomonas</taxon>
    </lineage>
</organism>
<gene>
    <name evidence="2" type="ORF">CYMTET_49204</name>
</gene>
<dbReference type="Proteomes" id="UP001190700">
    <property type="component" value="Unassembled WGS sequence"/>
</dbReference>
<proteinExistence type="predicted"/>
<protein>
    <recommendedName>
        <fullName evidence="1">WRKY19-like zinc finger domain-containing protein</fullName>
    </recommendedName>
</protein>
<sequence length="325" mass="34361">MTGLNAVEVLRAEEIQQGADLDRSPDKLRGRQILSFFADYGWYVGRVMGCRSHSVVGDLFEVCYTDGGKEEMTWPQLCPKLLPFAPVSEEEAGIGEWAHAVTVAAQAPPSSALEGDMEPHAAGGSVNNAGARTVEPPVCRYDVSTLQPPLAMAGNDAPYTEAATLAARCTSAAGSFEICMAQKGDRRYQADGCTEAARGSTEYCKAHGGGKRCQADGCTKSAIGSTEYCTAHGGGKRCQADGCTKSARGSTEYCAAHGGDGVLAQWHDSQPFYGQLWVPIGDFAMAFRDTADQILNVLLLPFSIALRLGRDTLGSGPYSSALGKV</sequence>
<name>A0AAE0BQS1_9CHLO</name>
<comment type="caution">
    <text evidence="2">The sequence shown here is derived from an EMBL/GenBank/DDBJ whole genome shotgun (WGS) entry which is preliminary data.</text>
</comment>
<feature type="domain" description="WRKY19-like zinc finger" evidence="1">
    <location>
        <begin position="210"/>
        <end position="234"/>
    </location>
</feature>
<dbReference type="PANTHER" id="PTHR31827">
    <property type="entry name" value="EMB|CAB89363.1"/>
    <property type="match status" value="1"/>
</dbReference>
<dbReference type="PANTHER" id="PTHR31827:SF1">
    <property type="entry name" value="EMB|CAB89363.1"/>
    <property type="match status" value="1"/>
</dbReference>
<dbReference type="AlphaFoldDB" id="A0AAE0BQS1"/>
<accession>A0AAE0BQS1</accession>
<feature type="domain" description="WRKY19-like zinc finger" evidence="1">
    <location>
        <begin position="235"/>
        <end position="259"/>
    </location>
</feature>
<evidence type="ECO:0000259" key="1">
    <source>
        <dbReference type="Pfam" id="PF24906"/>
    </source>
</evidence>